<dbReference type="InterPro" id="IPR037379">
    <property type="entry name" value="WDR74/Nsa1"/>
</dbReference>
<dbReference type="SUPFAM" id="SSF50978">
    <property type="entry name" value="WD40 repeat-like"/>
    <property type="match status" value="1"/>
</dbReference>
<name>A0A023FA33_TRIIF</name>
<dbReference type="GO" id="GO:0005730">
    <property type="term" value="C:nucleolus"/>
    <property type="evidence" value="ECO:0007669"/>
    <property type="project" value="InterPro"/>
</dbReference>
<evidence type="ECO:0000256" key="1">
    <source>
        <dbReference type="SAM" id="MobiDB-lite"/>
    </source>
</evidence>
<reference evidence="2" key="1">
    <citation type="journal article" date="2014" name="PLoS Negl. Trop. Dis.">
        <title>An updated insight into the Sialotranscriptome of Triatoma infestans: developmental stage and geographic variations.</title>
        <authorList>
            <person name="Schwarz A."/>
            <person name="Medrano-Mercado N."/>
            <person name="Schaub G.A."/>
            <person name="Struchiner C.J."/>
            <person name="Bargues M.D."/>
            <person name="Levy M.Z."/>
            <person name="Ribeiro J.M."/>
        </authorList>
    </citation>
    <scope>NUCLEOTIDE SEQUENCE</scope>
    <source>
        <strain evidence="2">Chile</strain>
        <tissue evidence="2">Salivary glands</tissue>
    </source>
</reference>
<dbReference type="Gene3D" id="2.130.10.10">
    <property type="entry name" value="YVTN repeat-like/Quinoprotein amine dehydrogenase"/>
    <property type="match status" value="1"/>
</dbReference>
<accession>A0A023FA33</accession>
<feature type="region of interest" description="Disordered" evidence="1">
    <location>
        <begin position="322"/>
        <end position="373"/>
    </location>
</feature>
<dbReference type="Pfam" id="PF00400">
    <property type="entry name" value="WD40"/>
    <property type="match status" value="1"/>
</dbReference>
<dbReference type="GO" id="GO:0030687">
    <property type="term" value="C:preribosome, large subunit precursor"/>
    <property type="evidence" value="ECO:0007669"/>
    <property type="project" value="TreeGrafter"/>
</dbReference>
<dbReference type="InterPro" id="IPR036322">
    <property type="entry name" value="WD40_repeat_dom_sf"/>
</dbReference>
<dbReference type="GO" id="GO:0042273">
    <property type="term" value="P:ribosomal large subunit biogenesis"/>
    <property type="evidence" value="ECO:0007669"/>
    <property type="project" value="InterPro"/>
</dbReference>
<evidence type="ECO:0000313" key="2">
    <source>
        <dbReference type="EMBL" id="JAC17783.1"/>
    </source>
</evidence>
<dbReference type="SMART" id="SM00320">
    <property type="entry name" value="WD40"/>
    <property type="match status" value="5"/>
</dbReference>
<dbReference type="InterPro" id="IPR015943">
    <property type="entry name" value="WD40/YVTN_repeat-like_dom_sf"/>
</dbReference>
<dbReference type="PANTHER" id="PTHR16038:SF4">
    <property type="entry name" value="WD REPEAT-CONTAINING PROTEIN 74"/>
    <property type="match status" value="1"/>
</dbReference>
<protein>
    <submittedName>
        <fullName evidence="2">Putative wd repeat domain 74</fullName>
    </submittedName>
</protein>
<feature type="compositionally biased region" description="Basic and acidic residues" evidence="1">
    <location>
        <begin position="329"/>
        <end position="338"/>
    </location>
</feature>
<dbReference type="PANTHER" id="PTHR16038">
    <property type="entry name" value="NOP SEVEN ASSOCIATED PROTEIN 1"/>
    <property type="match status" value="1"/>
</dbReference>
<sequence>MKVPFYNAYVGSASGIFKGVYAVHKSNLFVKNIDGLKNATNKNPITSMSWCDGAEDEIMIGYGSQLVKVYNVQSKTFTFSDDRKFGEGPIVGVSKFKGLLMSAVESGIVRMWRENDVDVITIESGGHLDRMRHKDGVIATGGKENDLKLWDIHTGGKKLFAAKNVRHDELELRVPIWVTDIAFIPDSKKVAVTTKHGHVRVYDPSTPMRRPVVNVQVPEQALTCIAYSYKDHHVIVGSGTGQMNLVDLRSKGLVMNKYKGFVGGIKSVGCSLSEPYIVSVSLDRHFRIHHLLTKELLFKEYMQSKLACVLVKSNFDLTPENYNSDEDLVSDKEEKEESAGEEETVYPTLNLNTGATPEKRIKSSSSPKKKHKS</sequence>
<dbReference type="AlphaFoldDB" id="A0A023FA33"/>
<dbReference type="EMBL" id="GBBI01000929">
    <property type="protein sequence ID" value="JAC17783.1"/>
    <property type="molecule type" value="mRNA"/>
</dbReference>
<proteinExistence type="evidence at transcript level"/>
<dbReference type="InterPro" id="IPR001680">
    <property type="entry name" value="WD40_rpt"/>
</dbReference>
<organism evidence="2">
    <name type="scientific">Triatoma infestans</name>
    <name type="common">Assassin bug</name>
    <dbReference type="NCBI Taxonomy" id="30076"/>
    <lineage>
        <taxon>Eukaryota</taxon>
        <taxon>Metazoa</taxon>
        <taxon>Ecdysozoa</taxon>
        <taxon>Arthropoda</taxon>
        <taxon>Hexapoda</taxon>
        <taxon>Insecta</taxon>
        <taxon>Pterygota</taxon>
        <taxon>Neoptera</taxon>
        <taxon>Paraneoptera</taxon>
        <taxon>Hemiptera</taxon>
        <taxon>Heteroptera</taxon>
        <taxon>Panheteroptera</taxon>
        <taxon>Cimicomorpha</taxon>
        <taxon>Reduviidae</taxon>
        <taxon>Triatominae</taxon>
        <taxon>Triatoma</taxon>
    </lineage>
</organism>